<gene>
    <name evidence="2" type="ORF">PXEA_LOCUS25604</name>
</gene>
<dbReference type="PANTHER" id="PTHR10799">
    <property type="entry name" value="SNF2/RAD54 HELICASE FAMILY"/>
    <property type="match status" value="1"/>
</dbReference>
<accession>A0A3S5FFJ3</accession>
<organism evidence="2 3">
    <name type="scientific">Protopolystoma xenopodis</name>
    <dbReference type="NCBI Taxonomy" id="117903"/>
    <lineage>
        <taxon>Eukaryota</taxon>
        <taxon>Metazoa</taxon>
        <taxon>Spiralia</taxon>
        <taxon>Lophotrochozoa</taxon>
        <taxon>Platyhelminthes</taxon>
        <taxon>Monogenea</taxon>
        <taxon>Polyopisthocotylea</taxon>
        <taxon>Polystomatidea</taxon>
        <taxon>Polystomatidae</taxon>
        <taxon>Protopolystoma</taxon>
    </lineage>
</organism>
<dbReference type="InterPro" id="IPR027417">
    <property type="entry name" value="P-loop_NTPase"/>
</dbReference>
<dbReference type="GO" id="GO:0005524">
    <property type="term" value="F:ATP binding"/>
    <property type="evidence" value="ECO:0007669"/>
    <property type="project" value="InterPro"/>
</dbReference>
<dbReference type="Proteomes" id="UP000784294">
    <property type="component" value="Unassembled WGS sequence"/>
</dbReference>
<dbReference type="InterPro" id="IPR014001">
    <property type="entry name" value="Helicase_ATP-bd"/>
</dbReference>
<dbReference type="SUPFAM" id="SSF52540">
    <property type="entry name" value="P-loop containing nucleoside triphosphate hydrolases"/>
    <property type="match status" value="1"/>
</dbReference>
<dbReference type="AlphaFoldDB" id="A0A3S5FFJ3"/>
<sequence length="133" mass="14962">MNWLRLLHHEQLNGILADEMGLGKTVQAIAFLAHLYEMGQRGPHLVICPSSTIANWQRELATWCPFLRVLTYHGLADARKAIRMRIYERVAAHEKDCDPLKTATLGADSGGADVGQEDCEIKSEFDFNVLLTR</sequence>
<name>A0A3S5FFJ3_9PLAT</name>
<feature type="domain" description="Helicase ATP-binding" evidence="1">
    <location>
        <begin position="5"/>
        <end position="133"/>
    </location>
</feature>
<evidence type="ECO:0000259" key="1">
    <source>
        <dbReference type="PROSITE" id="PS51192"/>
    </source>
</evidence>
<comment type="caution">
    <text evidence="2">The sequence shown here is derived from an EMBL/GenBank/DDBJ whole genome shotgun (WGS) entry which is preliminary data.</text>
</comment>
<dbReference type="InterPro" id="IPR038718">
    <property type="entry name" value="SNF2-like_sf"/>
</dbReference>
<dbReference type="OrthoDB" id="448448at2759"/>
<dbReference type="PROSITE" id="PS51192">
    <property type="entry name" value="HELICASE_ATP_BIND_1"/>
    <property type="match status" value="1"/>
</dbReference>
<keyword evidence="3" id="KW-1185">Reference proteome</keyword>
<dbReference type="EMBL" id="CAAALY010131004">
    <property type="protein sequence ID" value="VEL32164.1"/>
    <property type="molecule type" value="Genomic_DNA"/>
</dbReference>
<dbReference type="Gene3D" id="3.40.50.10810">
    <property type="entry name" value="Tandem AAA-ATPase domain"/>
    <property type="match status" value="1"/>
</dbReference>
<protein>
    <recommendedName>
        <fullName evidence="1">Helicase ATP-binding domain-containing protein</fullName>
    </recommendedName>
</protein>
<evidence type="ECO:0000313" key="2">
    <source>
        <dbReference type="EMBL" id="VEL32164.1"/>
    </source>
</evidence>
<dbReference type="InterPro" id="IPR000330">
    <property type="entry name" value="SNF2_N"/>
</dbReference>
<reference evidence="2" key="1">
    <citation type="submission" date="2018-11" db="EMBL/GenBank/DDBJ databases">
        <authorList>
            <consortium name="Pathogen Informatics"/>
        </authorList>
    </citation>
    <scope>NUCLEOTIDE SEQUENCE</scope>
</reference>
<proteinExistence type="predicted"/>
<dbReference type="Pfam" id="PF00176">
    <property type="entry name" value="SNF2-rel_dom"/>
    <property type="match status" value="1"/>
</dbReference>
<evidence type="ECO:0000313" key="3">
    <source>
        <dbReference type="Proteomes" id="UP000784294"/>
    </source>
</evidence>